<proteinExistence type="predicted"/>
<evidence type="ECO:0000313" key="2">
    <source>
        <dbReference type="EMBL" id="KAE9400504.1"/>
    </source>
</evidence>
<evidence type="ECO:0000256" key="1">
    <source>
        <dbReference type="SAM" id="MobiDB-lite"/>
    </source>
</evidence>
<dbReference type="EMBL" id="ML769456">
    <property type="protein sequence ID" value="KAE9400504.1"/>
    <property type="molecule type" value="Genomic_DNA"/>
</dbReference>
<keyword evidence="3" id="KW-1185">Reference proteome</keyword>
<sequence length="844" mass="95648">MSNGGSAFGQTFQHITAIKLHELEKQRETCVKYVEDTLLQAQAAENPVSHLEVLLSRITGWSGTGLTSLTSQDICLNDYKAWHHQALHDPSISSSQVLQWISTLEVQLKQAVTRYDYAKLFGDLLKEWLQSGDSLAVVDDASSDEVPTDSSSAPRSERIEQRDRIQSLIFEPKHVDIPAIETYLASLFSSTPEATAALDILRSRLQNFGDTLLREQIDEDQMPSLIRSLLSRDLLSAEKATILKGFLSNEIVLKEVASVLGMQLARLDTWEWPEEGVFVEMRRHLSGKYSTSLPIHRHEMEYRTQEAFKEVMHSKAWKSEIPALTRDQLIRRRQFRVDDPGSPYAEDLNTYVVNGRTGGMSGRGRGYRGRGRGGGRGGVLIGEDRAATLTIAPLPGSIQAQRKTLQSEQFFMTQLPDTIEGTAEYDEEPKEGAAVKPNPGSSDHRSRMNRSLPSCVFLVMPDKWVKWFEKWLAARLTFDNSPDVRIRARGVPIAHALSVICGEAILFGMDFAVNQRAQGLYVYRIYDDFWFLSHSGQLCADAWQEMKTYASLVGITFNAKKTGGACVGGELEPSLPRGAVAWGFLVFDAEKGRFAVDQKAVDVHIQELKRQLEKTKSVFGYVNVLNKYMGFFRRNFGQPAHCFGQVHVDEMVETFERIQRAIFEEHSGSVVEKLRSMVEAQVWNQRYTSRMVFLPGRRRWLGSLQSYRPTAYRTRLLGIFSRSSIPCLYESLDKDKYEEAKTNWMNGVGEEPESKKTGSFMSFDEYILGREDRLAYWGSEWKKMQEVSATDSFYTWDEVVTQWVSKLYAEEIKAYFGGLQIVEPTLIPVGMLSAFRTAKIAWDS</sequence>
<dbReference type="Proteomes" id="UP000799118">
    <property type="component" value="Unassembled WGS sequence"/>
</dbReference>
<name>A0A6A4HUA1_9AGAR</name>
<evidence type="ECO:0000313" key="3">
    <source>
        <dbReference type="Proteomes" id="UP000799118"/>
    </source>
</evidence>
<organism evidence="2 3">
    <name type="scientific">Gymnopus androsaceus JB14</name>
    <dbReference type="NCBI Taxonomy" id="1447944"/>
    <lineage>
        <taxon>Eukaryota</taxon>
        <taxon>Fungi</taxon>
        <taxon>Dikarya</taxon>
        <taxon>Basidiomycota</taxon>
        <taxon>Agaricomycotina</taxon>
        <taxon>Agaricomycetes</taxon>
        <taxon>Agaricomycetidae</taxon>
        <taxon>Agaricales</taxon>
        <taxon>Marasmiineae</taxon>
        <taxon>Omphalotaceae</taxon>
        <taxon>Gymnopus</taxon>
    </lineage>
</organism>
<dbReference type="PANTHER" id="PTHR37015:SF2">
    <property type="entry name" value="REVERSE TRANSCRIPTASE DOMAIN-CONTAINING PROTEIN"/>
    <property type="match status" value="1"/>
</dbReference>
<feature type="region of interest" description="Disordered" evidence="1">
    <location>
        <begin position="425"/>
        <end position="447"/>
    </location>
</feature>
<protein>
    <recommendedName>
        <fullName evidence="4">Reverse transcriptase domain-containing protein</fullName>
    </recommendedName>
</protein>
<accession>A0A6A4HUA1</accession>
<evidence type="ECO:0008006" key="4">
    <source>
        <dbReference type="Google" id="ProtNLM"/>
    </source>
</evidence>
<dbReference type="OrthoDB" id="74545at2759"/>
<dbReference type="AlphaFoldDB" id="A0A6A4HUA1"/>
<gene>
    <name evidence="2" type="ORF">BT96DRAFT_975354</name>
</gene>
<dbReference type="PANTHER" id="PTHR37015">
    <property type="entry name" value="REVERSE TRANSCRIPTASE DOMAIN-CONTAINING PROTEIN"/>
    <property type="match status" value="1"/>
</dbReference>
<reference evidence="2" key="1">
    <citation type="journal article" date="2019" name="Environ. Microbiol.">
        <title>Fungal ecological strategies reflected in gene transcription - a case study of two litter decomposers.</title>
        <authorList>
            <person name="Barbi F."/>
            <person name="Kohler A."/>
            <person name="Barry K."/>
            <person name="Baskaran P."/>
            <person name="Daum C."/>
            <person name="Fauchery L."/>
            <person name="Ihrmark K."/>
            <person name="Kuo A."/>
            <person name="LaButti K."/>
            <person name="Lipzen A."/>
            <person name="Morin E."/>
            <person name="Grigoriev I.V."/>
            <person name="Henrissat B."/>
            <person name="Lindahl B."/>
            <person name="Martin F."/>
        </authorList>
    </citation>
    <scope>NUCLEOTIDE SEQUENCE</scope>
    <source>
        <strain evidence="2">JB14</strain>
    </source>
</reference>